<dbReference type="Proteomes" id="UP000583387">
    <property type="component" value="Unassembled WGS sequence"/>
</dbReference>
<dbReference type="InterPro" id="IPR011057">
    <property type="entry name" value="Mss4-like_sf"/>
</dbReference>
<dbReference type="EMBL" id="CAJFCI010000012">
    <property type="protein sequence ID" value="CAD5105901.1"/>
    <property type="molecule type" value="Genomic_DNA"/>
</dbReference>
<proteinExistence type="inferred from homology"/>
<feature type="domain" description="CENP-V/GFA" evidence="5">
    <location>
        <begin position="5"/>
        <end position="123"/>
    </location>
</feature>
<sequence length="132" mass="14611">MTDILRGSCLCDRVQYQLTMRPKALSHCHCTQCRKGHGSAFASYGSVPRSHLSVRGAEHLASFRSSATVARQFCSHCGSSLFWSNSAGEYADWVSIALGTLDSDFPASKQKHLHVASKAAWYEIHDAWPQRP</sequence>
<evidence type="ECO:0000256" key="3">
    <source>
        <dbReference type="ARBA" id="ARBA00022833"/>
    </source>
</evidence>
<keyword evidence="7" id="KW-1185">Reference proteome</keyword>
<dbReference type="Pfam" id="PF04828">
    <property type="entry name" value="GFA"/>
    <property type="match status" value="1"/>
</dbReference>
<dbReference type="SUPFAM" id="SSF51316">
    <property type="entry name" value="Mss4-like"/>
    <property type="match status" value="1"/>
</dbReference>
<dbReference type="GO" id="GO:0051907">
    <property type="term" value="F:S-(hydroxymethyl)glutathione synthase activity"/>
    <property type="evidence" value="ECO:0007669"/>
    <property type="project" value="UniProtKB-EC"/>
</dbReference>
<evidence type="ECO:0000256" key="2">
    <source>
        <dbReference type="ARBA" id="ARBA00022723"/>
    </source>
</evidence>
<keyword evidence="3" id="KW-0862">Zinc</keyword>
<dbReference type="AlphaFoldDB" id="A0A7U7EJA3"/>
<evidence type="ECO:0000259" key="5">
    <source>
        <dbReference type="PROSITE" id="PS51891"/>
    </source>
</evidence>
<dbReference type="InterPro" id="IPR006913">
    <property type="entry name" value="CENP-V/GFA"/>
</dbReference>
<accession>A0A7U7EJA3</accession>
<keyword evidence="2" id="KW-0479">Metal-binding</keyword>
<comment type="similarity">
    <text evidence="1">Belongs to the Gfa family.</text>
</comment>
<keyword evidence="4 6" id="KW-0456">Lyase</keyword>
<dbReference type="Gene3D" id="3.90.1590.10">
    <property type="entry name" value="glutathione-dependent formaldehyde- activating enzyme (gfa)"/>
    <property type="match status" value="1"/>
</dbReference>
<dbReference type="PROSITE" id="PS51891">
    <property type="entry name" value="CENP_V_GFA"/>
    <property type="match status" value="1"/>
</dbReference>
<dbReference type="PANTHER" id="PTHR33337">
    <property type="entry name" value="GFA DOMAIN-CONTAINING PROTEIN"/>
    <property type="match status" value="1"/>
</dbReference>
<name>A0A7U7EJA3_9GAMM</name>
<dbReference type="PANTHER" id="PTHR33337:SF40">
    <property type="entry name" value="CENP-V_GFA DOMAIN-CONTAINING PROTEIN-RELATED"/>
    <property type="match status" value="1"/>
</dbReference>
<reference evidence="6 7" key="1">
    <citation type="submission" date="2020-08" db="EMBL/GenBank/DDBJ databases">
        <authorList>
            <person name="Criscuolo A."/>
        </authorList>
    </citation>
    <scope>NUCLEOTIDE SEQUENCE [LARGE SCALE GENOMIC DNA]</scope>
    <source>
        <strain evidence="6">CIP111764</strain>
    </source>
</reference>
<dbReference type="RefSeq" id="WP_187669295.1">
    <property type="nucleotide sequence ID" value="NZ_CAJFCI010000012.1"/>
</dbReference>
<dbReference type="EC" id="4.4.1.22" evidence="6"/>
<evidence type="ECO:0000256" key="4">
    <source>
        <dbReference type="ARBA" id="ARBA00023239"/>
    </source>
</evidence>
<comment type="caution">
    <text evidence="6">The sequence shown here is derived from an EMBL/GenBank/DDBJ whole genome shotgun (WGS) entry which is preliminary data.</text>
</comment>
<gene>
    <name evidence="6" type="ORF">PSEWESI4_00158</name>
</gene>
<evidence type="ECO:0000313" key="6">
    <source>
        <dbReference type="EMBL" id="CAD5105901.1"/>
    </source>
</evidence>
<protein>
    <submittedName>
        <fullName evidence="6">Glutathione-dependent formaldehyde-activating enzyme</fullName>
        <ecNumber evidence="6">4.4.1.22</ecNumber>
    </submittedName>
</protein>
<organism evidence="6 7">
    <name type="scientific">Zestomonas carbonaria</name>
    <dbReference type="NCBI Taxonomy" id="2762745"/>
    <lineage>
        <taxon>Bacteria</taxon>
        <taxon>Pseudomonadati</taxon>
        <taxon>Pseudomonadota</taxon>
        <taxon>Gammaproteobacteria</taxon>
        <taxon>Pseudomonadales</taxon>
        <taxon>Pseudomonadaceae</taxon>
        <taxon>Zestomonas</taxon>
    </lineage>
</organism>
<evidence type="ECO:0000256" key="1">
    <source>
        <dbReference type="ARBA" id="ARBA00005495"/>
    </source>
</evidence>
<dbReference type="GO" id="GO:0046872">
    <property type="term" value="F:metal ion binding"/>
    <property type="evidence" value="ECO:0007669"/>
    <property type="project" value="UniProtKB-KW"/>
</dbReference>
<evidence type="ECO:0000313" key="7">
    <source>
        <dbReference type="Proteomes" id="UP000583387"/>
    </source>
</evidence>